<evidence type="ECO:0000313" key="2">
    <source>
        <dbReference type="Proteomes" id="UP001241110"/>
    </source>
</evidence>
<name>A0AAE3QMU7_9BACT</name>
<dbReference type="RefSeq" id="WP_313981142.1">
    <property type="nucleotide sequence ID" value="NZ_JASJOS010000007.1"/>
</dbReference>
<dbReference type="EMBL" id="JASJOS010000007">
    <property type="protein sequence ID" value="MDJ1482262.1"/>
    <property type="molecule type" value="Genomic_DNA"/>
</dbReference>
<organism evidence="1 2">
    <name type="scientific">Xanthocytophaga flava</name>
    <dbReference type="NCBI Taxonomy" id="3048013"/>
    <lineage>
        <taxon>Bacteria</taxon>
        <taxon>Pseudomonadati</taxon>
        <taxon>Bacteroidota</taxon>
        <taxon>Cytophagia</taxon>
        <taxon>Cytophagales</taxon>
        <taxon>Rhodocytophagaceae</taxon>
        <taxon>Xanthocytophaga</taxon>
    </lineage>
</organism>
<sequence length="116" mass="13632">MNISHDKELQKRIVALLKEESLFADILLSNEYALKSLIKADSEHIFVTYRGRFTFYQMYPQPTHEVHGYEELIQELEVYKETNDSMYLVGLSTKGKQYIIFINESFDKVLGALYQI</sequence>
<comment type="caution">
    <text evidence="1">The sequence shown here is derived from an EMBL/GenBank/DDBJ whole genome shotgun (WGS) entry which is preliminary data.</text>
</comment>
<gene>
    <name evidence="1" type="ORF">QNI16_17285</name>
</gene>
<proteinExistence type="predicted"/>
<dbReference type="AlphaFoldDB" id="A0AAE3QMU7"/>
<reference evidence="1" key="1">
    <citation type="submission" date="2023-05" db="EMBL/GenBank/DDBJ databases">
        <authorList>
            <person name="Zhang X."/>
        </authorList>
    </citation>
    <scope>NUCLEOTIDE SEQUENCE</scope>
    <source>
        <strain evidence="1">YF14B1</strain>
    </source>
</reference>
<protein>
    <submittedName>
        <fullName evidence="1">Uncharacterized protein</fullName>
    </submittedName>
</protein>
<accession>A0AAE3QMU7</accession>
<evidence type="ECO:0000313" key="1">
    <source>
        <dbReference type="EMBL" id="MDJ1482262.1"/>
    </source>
</evidence>
<dbReference type="Proteomes" id="UP001241110">
    <property type="component" value="Unassembled WGS sequence"/>
</dbReference>